<name>A0ACA9R9K5_9GLOM</name>
<keyword evidence="2" id="KW-1185">Reference proteome</keyword>
<accession>A0ACA9R9K5</accession>
<sequence>CPIHPLKKSLDTCIQVVKQQAIKEICEGYEDVVSGLNISSAYIHPNNI</sequence>
<feature type="non-terminal residue" evidence="1">
    <location>
        <position position="1"/>
    </location>
</feature>
<dbReference type="Proteomes" id="UP000789920">
    <property type="component" value="Unassembled WGS sequence"/>
</dbReference>
<reference evidence="1" key="1">
    <citation type="submission" date="2021-06" db="EMBL/GenBank/DDBJ databases">
        <authorList>
            <person name="Kallberg Y."/>
            <person name="Tangrot J."/>
            <person name="Rosling A."/>
        </authorList>
    </citation>
    <scope>NUCLEOTIDE SEQUENCE</scope>
    <source>
        <strain evidence="1">MA461A</strain>
    </source>
</reference>
<dbReference type="EMBL" id="CAJVQC010046635">
    <property type="protein sequence ID" value="CAG8783343.1"/>
    <property type="molecule type" value="Genomic_DNA"/>
</dbReference>
<evidence type="ECO:0000313" key="2">
    <source>
        <dbReference type="Proteomes" id="UP000789920"/>
    </source>
</evidence>
<proteinExistence type="predicted"/>
<feature type="non-terminal residue" evidence="1">
    <location>
        <position position="48"/>
    </location>
</feature>
<evidence type="ECO:0000313" key="1">
    <source>
        <dbReference type="EMBL" id="CAG8783343.1"/>
    </source>
</evidence>
<protein>
    <submittedName>
        <fullName evidence="1">35621_t:CDS:1</fullName>
    </submittedName>
</protein>
<organism evidence="1 2">
    <name type="scientific">Racocetra persica</name>
    <dbReference type="NCBI Taxonomy" id="160502"/>
    <lineage>
        <taxon>Eukaryota</taxon>
        <taxon>Fungi</taxon>
        <taxon>Fungi incertae sedis</taxon>
        <taxon>Mucoromycota</taxon>
        <taxon>Glomeromycotina</taxon>
        <taxon>Glomeromycetes</taxon>
        <taxon>Diversisporales</taxon>
        <taxon>Gigasporaceae</taxon>
        <taxon>Racocetra</taxon>
    </lineage>
</organism>
<comment type="caution">
    <text evidence="1">The sequence shown here is derived from an EMBL/GenBank/DDBJ whole genome shotgun (WGS) entry which is preliminary data.</text>
</comment>
<gene>
    <name evidence="1" type="ORF">RPERSI_LOCUS17928</name>
</gene>